<dbReference type="RefSeq" id="WP_185672695.1">
    <property type="nucleotide sequence ID" value="NZ_JACJVP010000055.1"/>
</dbReference>
<dbReference type="Gene3D" id="3.40.109.10">
    <property type="entry name" value="NADH Oxidase"/>
    <property type="match status" value="1"/>
</dbReference>
<evidence type="ECO:0000313" key="5">
    <source>
        <dbReference type="EMBL" id="MBB6674837.1"/>
    </source>
</evidence>
<evidence type="ECO:0000256" key="1">
    <source>
        <dbReference type="ARBA" id="ARBA00004496"/>
    </source>
</evidence>
<keyword evidence="2" id="KW-0963">Cytoplasm</keyword>
<gene>
    <name evidence="5" type="ORF">H7C19_29580</name>
</gene>
<organism evidence="5 6">
    <name type="scientific">Cohnella nanjingensis</name>
    <dbReference type="NCBI Taxonomy" id="1387779"/>
    <lineage>
        <taxon>Bacteria</taxon>
        <taxon>Bacillati</taxon>
        <taxon>Bacillota</taxon>
        <taxon>Bacilli</taxon>
        <taxon>Bacillales</taxon>
        <taxon>Paenibacillaceae</taxon>
        <taxon>Cohnella</taxon>
    </lineage>
</organism>
<name>A0A7X0RW97_9BACL</name>
<dbReference type="GO" id="GO:0034599">
    <property type="term" value="P:cellular response to oxidative stress"/>
    <property type="evidence" value="ECO:0007669"/>
    <property type="project" value="InterPro"/>
</dbReference>
<dbReference type="GO" id="GO:0005737">
    <property type="term" value="C:cytoplasm"/>
    <property type="evidence" value="ECO:0007669"/>
    <property type="project" value="UniProtKB-SubCell"/>
</dbReference>
<dbReference type="PANTHER" id="PTHR43035:SF1">
    <property type="entry name" value="FATTY ACID REPRESSION MUTANT PROTEIN 2-RELATED"/>
    <property type="match status" value="1"/>
</dbReference>
<evidence type="ECO:0000313" key="6">
    <source>
        <dbReference type="Proteomes" id="UP000547209"/>
    </source>
</evidence>
<dbReference type="CDD" id="cd02140">
    <property type="entry name" value="Frm2-like"/>
    <property type="match status" value="1"/>
</dbReference>
<evidence type="ECO:0000256" key="2">
    <source>
        <dbReference type="ARBA" id="ARBA00022490"/>
    </source>
</evidence>
<dbReference type="FunFam" id="3.40.109.10:FF:000001">
    <property type="entry name" value="Nitroreductase family"/>
    <property type="match status" value="1"/>
</dbReference>
<dbReference type="InterPro" id="IPR000415">
    <property type="entry name" value="Nitroreductase-like"/>
</dbReference>
<dbReference type="AlphaFoldDB" id="A0A7X0RW97"/>
<proteinExistence type="predicted"/>
<evidence type="ECO:0000256" key="3">
    <source>
        <dbReference type="ARBA" id="ARBA00023002"/>
    </source>
</evidence>
<keyword evidence="3" id="KW-0560">Oxidoreductase</keyword>
<keyword evidence="6" id="KW-1185">Reference proteome</keyword>
<sequence>MSKEFLTAVEDRRTVYALGKKAVVSDARISEIVEFAVKHSPSSFNSQSARVVVLLDEQHDKFWDLTKSTLKAMVSEEQWVSTEQRLDGFKAGYGSVLFFEDASVVEGLQNAFPSYKDNFPIWSGHSSGMLQFVVWTALEAEGFGASLQHYNPLVDGFVQKEWNVPANWKLQAQLVFGEPVAAAGAKEFQPVSDRVKVYN</sequence>
<comment type="subcellular location">
    <subcellularLocation>
        <location evidence="1">Cytoplasm</location>
    </subcellularLocation>
</comment>
<reference evidence="5 6" key="1">
    <citation type="submission" date="2020-08" db="EMBL/GenBank/DDBJ databases">
        <title>Cohnella phylogeny.</title>
        <authorList>
            <person name="Dunlap C."/>
        </authorList>
    </citation>
    <scope>NUCLEOTIDE SEQUENCE [LARGE SCALE GENOMIC DNA]</scope>
    <source>
        <strain evidence="5 6">DSM 28246</strain>
    </source>
</reference>
<dbReference type="SUPFAM" id="SSF55469">
    <property type="entry name" value="FMN-dependent nitroreductase-like"/>
    <property type="match status" value="1"/>
</dbReference>
<comment type="caution">
    <text evidence="5">The sequence shown here is derived from an EMBL/GenBank/DDBJ whole genome shotgun (WGS) entry which is preliminary data.</text>
</comment>
<dbReference type="PANTHER" id="PTHR43035">
    <property type="entry name" value="FATTY ACID REPRESSION MUTANT PROTEIN 2-RELATED"/>
    <property type="match status" value="1"/>
</dbReference>
<feature type="domain" description="Nitroreductase" evidence="4">
    <location>
        <begin position="10"/>
        <end position="177"/>
    </location>
</feature>
<dbReference type="GO" id="GO:0016491">
    <property type="term" value="F:oxidoreductase activity"/>
    <property type="evidence" value="ECO:0007669"/>
    <property type="project" value="UniProtKB-KW"/>
</dbReference>
<dbReference type="Pfam" id="PF00881">
    <property type="entry name" value="Nitroreductase"/>
    <property type="match status" value="1"/>
</dbReference>
<accession>A0A7X0RW97</accession>
<dbReference type="InterPro" id="IPR029479">
    <property type="entry name" value="Nitroreductase"/>
</dbReference>
<dbReference type="Proteomes" id="UP000547209">
    <property type="component" value="Unassembled WGS sequence"/>
</dbReference>
<dbReference type="EMBL" id="JACJVP010000055">
    <property type="protein sequence ID" value="MBB6674837.1"/>
    <property type="molecule type" value="Genomic_DNA"/>
</dbReference>
<dbReference type="InterPro" id="IPR033877">
    <property type="entry name" value="Frm2/Hbn1"/>
</dbReference>
<evidence type="ECO:0000259" key="4">
    <source>
        <dbReference type="Pfam" id="PF00881"/>
    </source>
</evidence>
<protein>
    <submittedName>
        <fullName evidence="5">Nitroreductase family protein</fullName>
    </submittedName>
</protein>